<comment type="subcellular location">
    <subcellularLocation>
        <location evidence="2">Cytoplasm</location>
    </subcellularLocation>
    <subcellularLocation>
        <location evidence="1">Nucleus</location>
    </subcellularLocation>
</comment>
<dbReference type="Pfam" id="PF03810">
    <property type="entry name" value="IBN_N"/>
    <property type="match status" value="1"/>
</dbReference>
<dbReference type="Gene3D" id="1.25.10.10">
    <property type="entry name" value="Leucine-rich Repeat Variant"/>
    <property type="match status" value="2"/>
</dbReference>
<protein>
    <recommendedName>
        <fullName evidence="10">Transportin-1</fullName>
    </recommendedName>
    <alternativeName>
        <fullName evidence="11">Importin beta-2</fullName>
    </alternativeName>
    <alternativeName>
        <fullName evidence="12">Karyopherin beta-2</fullName>
    </alternativeName>
</protein>
<name>A0A673GT50_9TELE</name>
<organism evidence="15 16">
    <name type="scientific">Sinocyclocheilus rhinocerous</name>
    <dbReference type="NCBI Taxonomy" id="307959"/>
    <lineage>
        <taxon>Eukaryota</taxon>
        <taxon>Metazoa</taxon>
        <taxon>Chordata</taxon>
        <taxon>Craniata</taxon>
        <taxon>Vertebrata</taxon>
        <taxon>Euteleostomi</taxon>
        <taxon>Actinopterygii</taxon>
        <taxon>Neopterygii</taxon>
        <taxon>Teleostei</taxon>
        <taxon>Ostariophysi</taxon>
        <taxon>Cypriniformes</taxon>
        <taxon>Cyprinidae</taxon>
        <taxon>Cyprininae</taxon>
        <taxon>Sinocyclocheilus</taxon>
    </lineage>
</organism>
<dbReference type="GO" id="GO:0005737">
    <property type="term" value="C:cytoplasm"/>
    <property type="evidence" value="ECO:0007669"/>
    <property type="project" value="UniProtKB-SubCell"/>
</dbReference>
<dbReference type="InterPro" id="IPR000357">
    <property type="entry name" value="HEAT"/>
</dbReference>
<keyword evidence="7" id="KW-0007">Acetylation</keyword>
<keyword evidence="8" id="KW-0539">Nucleus</keyword>
<dbReference type="InterPro" id="IPR040122">
    <property type="entry name" value="Importin_beta"/>
</dbReference>
<evidence type="ECO:0000259" key="14">
    <source>
        <dbReference type="PROSITE" id="PS50166"/>
    </source>
</evidence>
<dbReference type="Pfam" id="PF25574">
    <property type="entry name" value="TPR_IMB1"/>
    <property type="match status" value="1"/>
</dbReference>
<dbReference type="GO" id="GO:0031267">
    <property type="term" value="F:small GTPase binding"/>
    <property type="evidence" value="ECO:0007669"/>
    <property type="project" value="InterPro"/>
</dbReference>
<evidence type="ECO:0000313" key="16">
    <source>
        <dbReference type="Proteomes" id="UP000472270"/>
    </source>
</evidence>
<evidence type="ECO:0000256" key="13">
    <source>
        <dbReference type="SAM" id="MobiDB-lite"/>
    </source>
</evidence>
<evidence type="ECO:0000256" key="9">
    <source>
        <dbReference type="ARBA" id="ARBA00038423"/>
    </source>
</evidence>
<sequence>VLWSRPHKMECQWKPDEQGLQQILQLLKESQSPDTSTQRSVQQKLEQLNQYPDFNNYLIFVLTKLKTEDEATRSLSGLILKNNVKAHYQNFPNGVSDFIKNECLQNIGDSSPLIRATVGILITTIASKGELQNWPELLPKLCLQLDSEDYNTCEAIHTHTLSDVLSLLSHVSSHQSHAIACVNQFIISRTQALMLHIDPFIENLFALAGDEEPEVRKNVCRALVMLLEVRLDRLLPHMHNIIEYMLQRTQDQDENVALEACEFWLTLAEQPVCKEVLCGHLPKLTPVLVNGMKYSEIDIILLKGDVEEDEAIPDNEQDIRPRFHRSRTVAQQHEGGDSIEEDDDEDDLDDDETISDWNLRKCSAAALDVLANVFRDDLLLHILPLLKELLFHPEWLIKESGILVLGAIAEGCMQGMIPYLPELIPHLVQCLSDKKALVRSITCWTLSRYTHWVVSQPPDIYLKPLMTELLKRILDSNKRVQEAACSAFATLEEEACTELVPYLAYILDTLVFAFGKYQHKNLLILYDAIGTLADSVGHHLNKPVIAQILKKCIHLKKKNLMKPKLLNNNICCLSSVATALQSGFLPYCEPVYQRCVNLVQKTLAQALHQTQPEFYEAPDKDFMIVALDLLSGLAEGLGGNIEQLVARSNILTLMYQCMQDKMPEVRQSSFALLGDLTKACFQHVKPCIANLMPILGTNLNPELISVCNNATWAIGEISIQMGSEMQPYVPMVLQQLVEIINRPNTPKTLLENTAITIGRLGYVCPQEVAPMLQQFIRPWCTSLRNIRDNEEKDSAFRGICTMITVNPGGVVQVKTVIL</sequence>
<dbReference type="FunFam" id="1.25.10.10:FF:000028">
    <property type="entry name" value="Transportin-1 isoform 1"/>
    <property type="match status" value="1"/>
</dbReference>
<dbReference type="PANTHER" id="PTHR10527">
    <property type="entry name" value="IMPORTIN BETA"/>
    <property type="match status" value="1"/>
</dbReference>
<dbReference type="Proteomes" id="UP000472270">
    <property type="component" value="Unassembled WGS sequence"/>
</dbReference>
<feature type="region of interest" description="Disordered" evidence="13">
    <location>
        <begin position="323"/>
        <end position="350"/>
    </location>
</feature>
<keyword evidence="6" id="KW-0653">Protein transport</keyword>
<evidence type="ECO:0000256" key="5">
    <source>
        <dbReference type="ARBA" id="ARBA00022737"/>
    </source>
</evidence>
<keyword evidence="3" id="KW-0813">Transport</keyword>
<evidence type="ECO:0000256" key="7">
    <source>
        <dbReference type="ARBA" id="ARBA00022990"/>
    </source>
</evidence>
<evidence type="ECO:0000256" key="6">
    <source>
        <dbReference type="ARBA" id="ARBA00022927"/>
    </source>
</evidence>
<dbReference type="InterPro" id="IPR058584">
    <property type="entry name" value="IMB1_TNPO1-like_TPR"/>
</dbReference>
<evidence type="ECO:0000256" key="10">
    <source>
        <dbReference type="ARBA" id="ARBA00067327"/>
    </source>
</evidence>
<evidence type="ECO:0000256" key="3">
    <source>
        <dbReference type="ARBA" id="ARBA00022448"/>
    </source>
</evidence>
<dbReference type="Pfam" id="PF13513">
    <property type="entry name" value="HEAT_EZ"/>
    <property type="match status" value="1"/>
</dbReference>
<dbReference type="SMART" id="SM00913">
    <property type="entry name" value="IBN_N"/>
    <property type="match status" value="1"/>
</dbReference>
<dbReference type="InterPro" id="IPR011989">
    <property type="entry name" value="ARM-like"/>
</dbReference>
<evidence type="ECO:0000256" key="8">
    <source>
        <dbReference type="ARBA" id="ARBA00023242"/>
    </source>
</evidence>
<keyword evidence="16" id="KW-1185">Reference proteome</keyword>
<evidence type="ECO:0000256" key="11">
    <source>
        <dbReference type="ARBA" id="ARBA00076938"/>
    </source>
</evidence>
<dbReference type="GO" id="GO:0031981">
    <property type="term" value="C:nuclear lumen"/>
    <property type="evidence" value="ECO:0007669"/>
    <property type="project" value="UniProtKB-ARBA"/>
</dbReference>
<dbReference type="SUPFAM" id="SSF48371">
    <property type="entry name" value="ARM repeat"/>
    <property type="match status" value="1"/>
</dbReference>
<reference evidence="15" key="2">
    <citation type="submission" date="2025-09" db="UniProtKB">
        <authorList>
            <consortium name="Ensembl"/>
        </authorList>
    </citation>
    <scope>IDENTIFICATION</scope>
</reference>
<evidence type="ECO:0000256" key="2">
    <source>
        <dbReference type="ARBA" id="ARBA00004496"/>
    </source>
</evidence>
<dbReference type="AlphaFoldDB" id="A0A673GT50"/>
<dbReference type="GO" id="GO:0006606">
    <property type="term" value="P:protein import into nucleus"/>
    <property type="evidence" value="ECO:0007669"/>
    <property type="project" value="InterPro"/>
</dbReference>
<dbReference type="Pfam" id="PF02985">
    <property type="entry name" value="HEAT"/>
    <property type="match status" value="1"/>
</dbReference>
<evidence type="ECO:0000256" key="12">
    <source>
        <dbReference type="ARBA" id="ARBA00080641"/>
    </source>
</evidence>
<dbReference type="Ensembl" id="ENSSRHT00000017079.1">
    <property type="protein sequence ID" value="ENSSRHP00000016534.1"/>
    <property type="gene ID" value="ENSSRHG00000008813.1"/>
</dbReference>
<comment type="similarity">
    <text evidence="9">Belongs to the importin beta family. Importin beta-2 subfamily.</text>
</comment>
<keyword evidence="5" id="KW-0677">Repeat</keyword>
<dbReference type="PROSITE" id="PS50166">
    <property type="entry name" value="IMPORTIN_B_NT"/>
    <property type="match status" value="1"/>
</dbReference>
<keyword evidence="4" id="KW-0963">Cytoplasm</keyword>
<evidence type="ECO:0000313" key="15">
    <source>
        <dbReference type="Ensembl" id="ENSSRHP00000016534.1"/>
    </source>
</evidence>
<dbReference type="InterPro" id="IPR001494">
    <property type="entry name" value="Importin-beta_N"/>
</dbReference>
<feature type="compositionally biased region" description="Acidic residues" evidence="13">
    <location>
        <begin position="337"/>
        <end position="350"/>
    </location>
</feature>
<feature type="domain" description="Importin N-terminal" evidence="14">
    <location>
        <begin position="41"/>
        <end position="109"/>
    </location>
</feature>
<evidence type="ECO:0000256" key="4">
    <source>
        <dbReference type="ARBA" id="ARBA00022490"/>
    </source>
</evidence>
<evidence type="ECO:0000256" key="1">
    <source>
        <dbReference type="ARBA" id="ARBA00004123"/>
    </source>
</evidence>
<gene>
    <name evidence="15" type="primary">tnpo1</name>
</gene>
<accession>A0A673GT50</accession>
<reference evidence="15" key="1">
    <citation type="submission" date="2025-08" db="UniProtKB">
        <authorList>
            <consortium name="Ensembl"/>
        </authorList>
    </citation>
    <scope>IDENTIFICATION</scope>
</reference>
<proteinExistence type="inferred from homology"/>
<dbReference type="InterPro" id="IPR016024">
    <property type="entry name" value="ARM-type_fold"/>
</dbReference>